<protein>
    <recommendedName>
        <fullName evidence="7">Dihydroorotate dehydrogenase catalytic domain-containing protein</fullName>
    </recommendedName>
</protein>
<comment type="caution">
    <text evidence="8">The sequence shown here is derived from an EMBL/GenBank/DDBJ whole genome shotgun (WGS) entry which is preliminary data.</text>
</comment>
<evidence type="ECO:0000256" key="3">
    <source>
        <dbReference type="ARBA" id="ARBA00022630"/>
    </source>
</evidence>
<dbReference type="GO" id="GO:0004152">
    <property type="term" value="F:dihydroorotate dehydrogenase activity"/>
    <property type="evidence" value="ECO:0007669"/>
    <property type="project" value="TreeGrafter"/>
</dbReference>
<keyword evidence="6" id="KW-0560">Oxidoreductase</keyword>
<evidence type="ECO:0000256" key="6">
    <source>
        <dbReference type="ARBA" id="ARBA00023002"/>
    </source>
</evidence>
<dbReference type="GO" id="GO:0044205">
    <property type="term" value="P:'de novo' UMP biosynthetic process"/>
    <property type="evidence" value="ECO:0007669"/>
    <property type="project" value="UniProtKB-UniPathway"/>
</dbReference>
<dbReference type="AlphaFoldDB" id="X0WVL6"/>
<dbReference type="InterPro" id="IPR013785">
    <property type="entry name" value="Aldolase_TIM"/>
</dbReference>
<gene>
    <name evidence="8" type="ORF">S01H1_74203</name>
</gene>
<comment type="pathway">
    <text evidence="2">Pyrimidine metabolism; UMP biosynthesis via de novo pathway.</text>
</comment>
<reference evidence="8" key="1">
    <citation type="journal article" date="2014" name="Front. Microbiol.">
        <title>High frequency of phylogenetically diverse reductive dehalogenase-homologous genes in deep subseafloor sedimentary metagenomes.</title>
        <authorList>
            <person name="Kawai M."/>
            <person name="Futagami T."/>
            <person name="Toyoda A."/>
            <person name="Takaki Y."/>
            <person name="Nishi S."/>
            <person name="Hori S."/>
            <person name="Arai W."/>
            <person name="Tsubouchi T."/>
            <person name="Morono Y."/>
            <person name="Uchiyama I."/>
            <person name="Ito T."/>
            <person name="Fujiyama A."/>
            <person name="Inagaki F."/>
            <person name="Takami H."/>
        </authorList>
    </citation>
    <scope>NUCLEOTIDE SEQUENCE</scope>
    <source>
        <strain evidence="8">Expedition CK06-06</strain>
    </source>
</reference>
<dbReference type="UniPathway" id="UPA00070"/>
<dbReference type="InterPro" id="IPR050074">
    <property type="entry name" value="DHO_dehydrogenase"/>
</dbReference>
<dbReference type="PANTHER" id="PTHR48109:SF1">
    <property type="entry name" value="DIHYDROOROTATE DEHYDROGENASE (FUMARATE)"/>
    <property type="match status" value="1"/>
</dbReference>
<evidence type="ECO:0000256" key="2">
    <source>
        <dbReference type="ARBA" id="ARBA00004725"/>
    </source>
</evidence>
<keyword evidence="3" id="KW-0285">Flavoprotein</keyword>
<dbReference type="InterPro" id="IPR005720">
    <property type="entry name" value="Dihydroorotate_DH_cat"/>
</dbReference>
<dbReference type="EMBL" id="BARS01049623">
    <property type="protein sequence ID" value="GAG34999.1"/>
    <property type="molecule type" value="Genomic_DNA"/>
</dbReference>
<dbReference type="GO" id="GO:0005737">
    <property type="term" value="C:cytoplasm"/>
    <property type="evidence" value="ECO:0007669"/>
    <property type="project" value="InterPro"/>
</dbReference>
<feature type="non-terminal residue" evidence="8">
    <location>
        <position position="1"/>
    </location>
</feature>
<proteinExistence type="predicted"/>
<dbReference type="GO" id="GO:0006207">
    <property type="term" value="P:'de novo' pyrimidine nucleobase biosynthetic process"/>
    <property type="evidence" value="ECO:0007669"/>
    <property type="project" value="InterPro"/>
</dbReference>
<keyword evidence="4" id="KW-0288">FMN</keyword>
<keyword evidence="5" id="KW-0665">Pyrimidine biosynthesis</keyword>
<dbReference type="PROSITE" id="PS00912">
    <property type="entry name" value="DHODEHASE_2"/>
    <property type="match status" value="1"/>
</dbReference>
<organism evidence="8">
    <name type="scientific">marine sediment metagenome</name>
    <dbReference type="NCBI Taxonomy" id="412755"/>
    <lineage>
        <taxon>unclassified sequences</taxon>
        <taxon>metagenomes</taxon>
        <taxon>ecological metagenomes</taxon>
    </lineage>
</organism>
<dbReference type="Pfam" id="PF01180">
    <property type="entry name" value="DHO_dh"/>
    <property type="match status" value="1"/>
</dbReference>
<sequence length="214" mass="22059">AVFVNVAGQTIDDYATVVERLAGEKAIAGFELNISCPNVAEGGISFGTEPAQVKEITSAVKKAAGEKVLMVKLSPCVTDISEIARAAVDGGGDALSLVNTFTAMVIDIEKCEPVLANRTGGLSGPAIKPIAVYLVNKVYNEVAKERGIPILGLGGIRTASDAVEFIIAGASAVGIGTATFIEPGCAVEIIEGIKKYCAAHNIKDIKELVGSLEL</sequence>
<name>X0WVL6_9ZZZZ</name>
<dbReference type="PANTHER" id="PTHR48109">
    <property type="entry name" value="DIHYDROOROTATE DEHYDROGENASE (QUINONE), MITOCHONDRIAL-RELATED"/>
    <property type="match status" value="1"/>
</dbReference>
<dbReference type="InterPro" id="IPR001295">
    <property type="entry name" value="Dihydroorotate_DH_CS"/>
</dbReference>
<evidence type="ECO:0000256" key="4">
    <source>
        <dbReference type="ARBA" id="ARBA00022643"/>
    </source>
</evidence>
<dbReference type="SUPFAM" id="SSF51395">
    <property type="entry name" value="FMN-linked oxidoreductases"/>
    <property type="match status" value="1"/>
</dbReference>
<evidence type="ECO:0000256" key="5">
    <source>
        <dbReference type="ARBA" id="ARBA00022975"/>
    </source>
</evidence>
<feature type="domain" description="Dihydroorotate dehydrogenase catalytic" evidence="7">
    <location>
        <begin position="2"/>
        <end position="195"/>
    </location>
</feature>
<evidence type="ECO:0000259" key="7">
    <source>
        <dbReference type="Pfam" id="PF01180"/>
    </source>
</evidence>
<evidence type="ECO:0000313" key="8">
    <source>
        <dbReference type="EMBL" id="GAG34999.1"/>
    </source>
</evidence>
<dbReference type="Gene3D" id="3.20.20.70">
    <property type="entry name" value="Aldolase class I"/>
    <property type="match status" value="1"/>
</dbReference>
<comment type="cofactor">
    <cofactor evidence="1">
        <name>FMN</name>
        <dbReference type="ChEBI" id="CHEBI:58210"/>
    </cofactor>
</comment>
<evidence type="ECO:0000256" key="1">
    <source>
        <dbReference type="ARBA" id="ARBA00001917"/>
    </source>
</evidence>
<accession>X0WVL6</accession>